<keyword evidence="5" id="KW-0479">Metal-binding</keyword>
<dbReference type="AlphaFoldDB" id="A0A1F7VBB4"/>
<dbReference type="SUPFAM" id="SSF54197">
    <property type="entry name" value="HIT-like"/>
    <property type="match status" value="2"/>
</dbReference>
<sequence length="311" mass="35918">MKSELRKDYILDKYVIIAPRRGNRPHFHDVNFETSPAHLPTPSKDCGLCAPHLDLKKNLYMWGGRKNWRIVVLPNKYPAITLNNPKAYGLQEVVVETQNHNLQLEDLPQNHLEKLLEVYAIRTKNIMANSRIEYILIFKNNGGKAGATIQHSHSQIFATGFVPQHFLDKSQEMQAYKLKTGHCIYCDIILKERRGPRLVYEDKKAVAFTPYASIYNYELWLMPKRHVDNIINLTLAERKSLARMTKTAISKIAHDLRLAYNYYFHQIVHDTDEHLYIKITPRGSTWAGVEIASGIIINPVSPEKAAAFYRH</sequence>
<keyword evidence="3" id="KW-0119">Carbohydrate metabolism</keyword>
<dbReference type="Gene3D" id="3.30.428.10">
    <property type="entry name" value="HIT-like"/>
    <property type="match status" value="2"/>
</dbReference>
<keyword evidence="1" id="KW-0808">Transferase</keyword>
<evidence type="ECO:0000256" key="5">
    <source>
        <dbReference type="PIRSR" id="PIRSR000808-3"/>
    </source>
</evidence>
<feature type="binding site" evidence="5">
    <location>
        <position position="151"/>
    </location>
    <ligand>
        <name>Zn(2+)</name>
        <dbReference type="ChEBI" id="CHEBI:29105"/>
    </ligand>
</feature>
<dbReference type="Proteomes" id="UP000178723">
    <property type="component" value="Unassembled WGS sequence"/>
</dbReference>
<evidence type="ECO:0000259" key="6">
    <source>
        <dbReference type="Pfam" id="PF01087"/>
    </source>
</evidence>
<feature type="binding site" evidence="5">
    <location>
        <position position="49"/>
    </location>
    <ligand>
        <name>Zn(2+)</name>
        <dbReference type="ChEBI" id="CHEBI:29105"/>
    </ligand>
</feature>
<dbReference type="PANTHER" id="PTHR42763">
    <property type="entry name" value="ADP-GLUCOSE PHOSPHORYLASE"/>
    <property type="match status" value="1"/>
</dbReference>
<dbReference type="Pfam" id="PF01087">
    <property type="entry name" value="GalP_UDP_transf"/>
    <property type="match status" value="1"/>
</dbReference>
<evidence type="ECO:0000256" key="4">
    <source>
        <dbReference type="PIRSR" id="PIRSR000808-1"/>
    </source>
</evidence>
<keyword evidence="5" id="KW-0862">Zinc</keyword>
<dbReference type="GO" id="GO:0008270">
    <property type="term" value="F:zinc ion binding"/>
    <property type="evidence" value="ECO:0007669"/>
    <property type="project" value="InterPro"/>
</dbReference>
<accession>A0A1F7VBB4</accession>
<evidence type="ECO:0000313" key="7">
    <source>
        <dbReference type="EMBL" id="OGL87297.1"/>
    </source>
</evidence>
<evidence type="ECO:0000256" key="2">
    <source>
        <dbReference type="ARBA" id="ARBA00022695"/>
    </source>
</evidence>
<gene>
    <name evidence="7" type="ORF">A3I40_03745</name>
</gene>
<feature type="domain" description="Galactose-1-phosphate uridyl transferase N-terminal" evidence="6">
    <location>
        <begin position="80"/>
        <end position="163"/>
    </location>
</feature>
<dbReference type="InterPro" id="IPR001937">
    <property type="entry name" value="GalP_UDPtransf1"/>
</dbReference>
<feature type="binding site" evidence="5">
    <location>
        <position position="46"/>
    </location>
    <ligand>
        <name>Zn(2+)</name>
        <dbReference type="ChEBI" id="CHEBI:29105"/>
    </ligand>
</feature>
<evidence type="ECO:0000256" key="1">
    <source>
        <dbReference type="ARBA" id="ARBA00022679"/>
    </source>
</evidence>
<dbReference type="PIRSF" id="PIRSF000808">
    <property type="entry name" value="GalT"/>
    <property type="match status" value="1"/>
</dbReference>
<comment type="caution">
    <text evidence="7">The sequence shown here is derived from an EMBL/GenBank/DDBJ whole genome shotgun (WGS) entry which is preliminary data.</text>
</comment>
<organism evidence="7 8">
    <name type="scientific">Candidatus Uhrbacteria bacterium RIFCSPLOWO2_02_FULL_48_12</name>
    <dbReference type="NCBI Taxonomy" id="1802407"/>
    <lineage>
        <taxon>Bacteria</taxon>
        <taxon>Candidatus Uhriibacteriota</taxon>
    </lineage>
</organism>
<proteinExistence type="predicted"/>
<name>A0A1F7VBB4_9BACT</name>
<evidence type="ECO:0000256" key="3">
    <source>
        <dbReference type="ARBA" id="ARBA00023277"/>
    </source>
</evidence>
<dbReference type="InterPro" id="IPR036265">
    <property type="entry name" value="HIT-like_sf"/>
</dbReference>
<dbReference type="STRING" id="1802407.A3I40_03745"/>
<comment type="cofactor">
    <cofactor evidence="5">
        <name>Zn(2+)</name>
        <dbReference type="ChEBI" id="CHEBI:29105"/>
    </cofactor>
    <text evidence="5">Binds 1 zinc ion per subunit.</text>
</comment>
<dbReference type="InterPro" id="IPR005849">
    <property type="entry name" value="GalP_Utransf_N"/>
</dbReference>
<dbReference type="EMBL" id="MGEP01000022">
    <property type="protein sequence ID" value="OGL87297.1"/>
    <property type="molecule type" value="Genomic_DNA"/>
</dbReference>
<dbReference type="InterPro" id="IPR053177">
    <property type="entry name" value="ADP-glucose_phosphorylase"/>
</dbReference>
<keyword evidence="2" id="KW-0548">Nucleotidyltransferase</keyword>
<dbReference type="GO" id="GO:0006012">
    <property type="term" value="P:galactose metabolic process"/>
    <property type="evidence" value="ECO:0007669"/>
    <property type="project" value="InterPro"/>
</dbReference>
<evidence type="ECO:0000313" key="8">
    <source>
        <dbReference type="Proteomes" id="UP000178723"/>
    </source>
</evidence>
<feature type="binding site" evidence="5">
    <location>
        <position position="100"/>
    </location>
    <ligand>
        <name>Zn(2+)</name>
        <dbReference type="ChEBI" id="CHEBI:29105"/>
    </ligand>
</feature>
<dbReference type="GO" id="GO:0008108">
    <property type="term" value="F:UDP-glucose:hexose-1-phosphate uridylyltransferase activity"/>
    <property type="evidence" value="ECO:0007669"/>
    <property type="project" value="InterPro"/>
</dbReference>
<feature type="active site" description="Tele-UMP-histidine intermediate" evidence="4">
    <location>
        <position position="153"/>
    </location>
</feature>
<dbReference type="PANTHER" id="PTHR42763:SF2">
    <property type="entry name" value="ADP-GLUCOSE PHOSPHORYLASE"/>
    <property type="match status" value="1"/>
</dbReference>
<reference evidence="7 8" key="1">
    <citation type="journal article" date="2016" name="Nat. Commun.">
        <title>Thousands of microbial genomes shed light on interconnected biogeochemical processes in an aquifer system.</title>
        <authorList>
            <person name="Anantharaman K."/>
            <person name="Brown C.T."/>
            <person name="Hug L.A."/>
            <person name="Sharon I."/>
            <person name="Castelle C.J."/>
            <person name="Probst A.J."/>
            <person name="Thomas B.C."/>
            <person name="Singh A."/>
            <person name="Wilkins M.J."/>
            <person name="Karaoz U."/>
            <person name="Brodie E.L."/>
            <person name="Williams K.H."/>
            <person name="Hubbard S.S."/>
            <person name="Banfield J.F."/>
        </authorList>
    </citation>
    <scope>NUCLEOTIDE SEQUENCE [LARGE SCALE GENOMIC DNA]</scope>
</reference>
<protein>
    <recommendedName>
        <fullName evidence="6">Galactose-1-phosphate uridyl transferase N-terminal domain-containing protein</fullName>
    </recommendedName>
</protein>